<proteinExistence type="predicted"/>
<feature type="non-terminal residue" evidence="1">
    <location>
        <position position="30"/>
    </location>
</feature>
<reference evidence="1" key="1">
    <citation type="submission" date="2018-05" db="EMBL/GenBank/DDBJ databases">
        <authorList>
            <person name="Lanie J.A."/>
            <person name="Ng W.-L."/>
            <person name="Kazmierczak K.M."/>
            <person name="Andrzejewski T.M."/>
            <person name="Davidsen T.M."/>
            <person name="Wayne K.J."/>
            <person name="Tettelin H."/>
            <person name="Glass J.I."/>
            <person name="Rusch D."/>
            <person name="Podicherti R."/>
            <person name="Tsui H.-C.T."/>
            <person name="Winkler M.E."/>
        </authorList>
    </citation>
    <scope>NUCLEOTIDE SEQUENCE</scope>
</reference>
<sequence>MGFVDVFARTKDSDSLTEKFMVAVFEMLAP</sequence>
<dbReference type="EMBL" id="UINC01097497">
    <property type="protein sequence ID" value="SVC55249.1"/>
    <property type="molecule type" value="Genomic_DNA"/>
</dbReference>
<organism evidence="1">
    <name type="scientific">marine metagenome</name>
    <dbReference type="NCBI Taxonomy" id="408172"/>
    <lineage>
        <taxon>unclassified sequences</taxon>
        <taxon>metagenomes</taxon>
        <taxon>ecological metagenomes</taxon>
    </lineage>
</organism>
<evidence type="ECO:0000313" key="1">
    <source>
        <dbReference type="EMBL" id="SVC55249.1"/>
    </source>
</evidence>
<accession>A0A382N256</accession>
<gene>
    <name evidence="1" type="ORF">METZ01_LOCUS308103</name>
</gene>
<dbReference type="AlphaFoldDB" id="A0A382N256"/>
<protein>
    <submittedName>
        <fullName evidence="1">Uncharacterized protein</fullName>
    </submittedName>
</protein>
<name>A0A382N256_9ZZZZ</name>